<sequence length="94" mass="10906">KFLEEYFPEEFQGSTTRMAGRRQSMTAQISRQARRLSAVIVPQFTKIEPVNILQKVEGVEIRLNDMAQNFMSPHYPPTNLKELCEQLDCSIILF</sequence>
<keyword evidence="2" id="KW-1185">Reference proteome</keyword>
<accession>A0A0C2FNB1</accession>
<dbReference type="Proteomes" id="UP000054047">
    <property type="component" value="Unassembled WGS sequence"/>
</dbReference>
<dbReference type="EMBL" id="KN769569">
    <property type="protein sequence ID" value="KIH46321.1"/>
    <property type="molecule type" value="Genomic_DNA"/>
</dbReference>
<gene>
    <name evidence="1" type="ORF">ANCDUO_23628</name>
</gene>
<proteinExistence type="predicted"/>
<dbReference type="OrthoDB" id="5857581at2759"/>
<feature type="non-terminal residue" evidence="1">
    <location>
        <position position="1"/>
    </location>
</feature>
<dbReference type="AlphaFoldDB" id="A0A0C2FNB1"/>
<evidence type="ECO:0000313" key="1">
    <source>
        <dbReference type="EMBL" id="KIH46321.1"/>
    </source>
</evidence>
<organism evidence="1 2">
    <name type="scientific">Ancylostoma duodenale</name>
    <dbReference type="NCBI Taxonomy" id="51022"/>
    <lineage>
        <taxon>Eukaryota</taxon>
        <taxon>Metazoa</taxon>
        <taxon>Ecdysozoa</taxon>
        <taxon>Nematoda</taxon>
        <taxon>Chromadorea</taxon>
        <taxon>Rhabditida</taxon>
        <taxon>Rhabditina</taxon>
        <taxon>Rhabditomorpha</taxon>
        <taxon>Strongyloidea</taxon>
        <taxon>Ancylostomatidae</taxon>
        <taxon>Ancylostomatinae</taxon>
        <taxon>Ancylostoma</taxon>
    </lineage>
</organism>
<name>A0A0C2FNB1_9BILA</name>
<reference evidence="1 2" key="1">
    <citation type="submission" date="2013-12" db="EMBL/GenBank/DDBJ databases">
        <title>Draft genome of the parsitic nematode Ancylostoma duodenale.</title>
        <authorList>
            <person name="Mitreva M."/>
        </authorList>
    </citation>
    <scope>NUCLEOTIDE SEQUENCE [LARGE SCALE GENOMIC DNA]</scope>
    <source>
        <strain evidence="1 2">Zhejiang</strain>
    </source>
</reference>
<protein>
    <submittedName>
        <fullName evidence="1">Uncharacterized protein</fullName>
    </submittedName>
</protein>
<evidence type="ECO:0000313" key="2">
    <source>
        <dbReference type="Proteomes" id="UP000054047"/>
    </source>
</evidence>